<name>A0A6P1MER6_9FIRM</name>
<accession>A0A6P1MER6</accession>
<evidence type="ECO:0000313" key="2">
    <source>
        <dbReference type="Proteomes" id="UP000463883"/>
    </source>
</evidence>
<evidence type="ECO:0000313" key="1">
    <source>
        <dbReference type="EMBL" id="QHI72311.1"/>
    </source>
</evidence>
<sequence>MAEKYKAICFREFTPGNEYRAFGASDEAEPLKKVKAVADYLFSENIKFRIHVIPEYINQEHPEQNISLWDNSSVYIQEFINTLNYLKSKGGMELDESIINMTEFQRNYWLEPDIAVFNCHFYREFDYMILDDMNSWKYDSEKISPLHQLIQDGMTDNTEDFFSRLLVQGYKSKPVKKMGHLCQQRV</sequence>
<gene>
    <name evidence="1" type="ORF">Ami3637_07755</name>
</gene>
<proteinExistence type="predicted"/>
<keyword evidence="2" id="KW-1185">Reference proteome</keyword>
<dbReference type="Pfam" id="PF10096">
    <property type="entry name" value="DUF2334"/>
    <property type="match status" value="1"/>
</dbReference>
<organism evidence="1 2">
    <name type="scientific">Aminipila terrae</name>
    <dbReference type="NCBI Taxonomy" id="2697030"/>
    <lineage>
        <taxon>Bacteria</taxon>
        <taxon>Bacillati</taxon>
        <taxon>Bacillota</taxon>
        <taxon>Clostridia</taxon>
        <taxon>Peptostreptococcales</taxon>
        <taxon>Anaerovoracaceae</taxon>
        <taxon>Aminipila</taxon>
    </lineage>
</organism>
<dbReference type="RefSeq" id="WP_162362081.1">
    <property type="nucleotide sequence ID" value="NZ_CP047591.1"/>
</dbReference>
<dbReference type="InterPro" id="IPR018763">
    <property type="entry name" value="DUF2334"/>
</dbReference>
<reference evidence="1 2" key="1">
    <citation type="submission" date="2020-01" db="EMBL/GenBank/DDBJ databases">
        <title>Genomic analysis of Aminipila sp. CBA3637.</title>
        <authorList>
            <person name="Kim Y.B."/>
            <person name="Roh S.W."/>
        </authorList>
    </citation>
    <scope>NUCLEOTIDE SEQUENCE [LARGE SCALE GENOMIC DNA]</scope>
    <source>
        <strain evidence="1 2">CBA3637</strain>
    </source>
</reference>
<protein>
    <submittedName>
        <fullName evidence="1">DUF2334 domain-containing protein</fullName>
    </submittedName>
</protein>
<dbReference type="KEGG" id="amic:Ami3637_07755"/>
<dbReference type="AlphaFoldDB" id="A0A6P1MER6"/>
<dbReference type="Proteomes" id="UP000463883">
    <property type="component" value="Chromosome"/>
</dbReference>
<dbReference type="EMBL" id="CP047591">
    <property type="protein sequence ID" value="QHI72311.1"/>
    <property type="molecule type" value="Genomic_DNA"/>
</dbReference>